<name>A0A6A8DIA1_9BACI</name>
<dbReference type="RefSeq" id="WP_153738586.1">
    <property type="nucleotide sequence ID" value="NZ_WJNG01000022.1"/>
</dbReference>
<gene>
    <name evidence="1" type="ORF">GH741_20305</name>
</gene>
<organism evidence="1 2">
    <name type="scientific">Aquibacillus halophilus</name>
    <dbReference type="NCBI Taxonomy" id="930132"/>
    <lineage>
        <taxon>Bacteria</taxon>
        <taxon>Bacillati</taxon>
        <taxon>Bacillota</taxon>
        <taxon>Bacilli</taxon>
        <taxon>Bacillales</taxon>
        <taxon>Bacillaceae</taxon>
        <taxon>Aquibacillus</taxon>
    </lineage>
</organism>
<accession>A0A6A8DIA1</accession>
<proteinExistence type="predicted"/>
<reference evidence="1" key="1">
    <citation type="submission" date="2019-11" db="EMBL/GenBank/DDBJ databases">
        <authorList>
            <person name="Li J."/>
        </authorList>
    </citation>
    <scope>NUCLEOTIDE SEQUENCE</scope>
    <source>
        <strain evidence="1">B6B</strain>
    </source>
</reference>
<dbReference type="Pfam" id="PF10955">
    <property type="entry name" value="Fin"/>
    <property type="match status" value="1"/>
</dbReference>
<protein>
    <submittedName>
        <fullName evidence="1">DUF2757 family protein</fullName>
    </submittedName>
</protein>
<dbReference type="GO" id="GO:0010468">
    <property type="term" value="P:regulation of gene expression"/>
    <property type="evidence" value="ECO:0007669"/>
    <property type="project" value="InterPro"/>
</dbReference>
<dbReference type="AlphaFoldDB" id="A0A6A8DIA1"/>
<sequence>MAVIYKCNHCGNIVGQLDQQVIDSTTLGWNELSNEDRKEMIEYQSNGDIHIKTICEDCQESLENNPHYHELDYFIQ</sequence>
<dbReference type="OrthoDB" id="2084556at2"/>
<dbReference type="Proteomes" id="UP000799092">
    <property type="component" value="Unassembled WGS sequence"/>
</dbReference>
<dbReference type="InterPro" id="IPR020115">
    <property type="entry name" value="Fin"/>
</dbReference>
<comment type="caution">
    <text evidence="1">The sequence shown here is derived from an EMBL/GenBank/DDBJ whole genome shotgun (WGS) entry which is preliminary data.</text>
</comment>
<evidence type="ECO:0000313" key="2">
    <source>
        <dbReference type="Proteomes" id="UP000799092"/>
    </source>
</evidence>
<dbReference type="EMBL" id="WJNG01000022">
    <property type="protein sequence ID" value="MRH44990.1"/>
    <property type="molecule type" value="Genomic_DNA"/>
</dbReference>
<keyword evidence="2" id="KW-1185">Reference proteome</keyword>
<evidence type="ECO:0000313" key="1">
    <source>
        <dbReference type="EMBL" id="MRH44990.1"/>
    </source>
</evidence>